<gene>
    <name evidence="9" type="ORF">FWJ32_09570</name>
</gene>
<dbReference type="CDD" id="cd13597">
    <property type="entry name" value="PBP2_lipoprotein_Tp32"/>
    <property type="match status" value="1"/>
</dbReference>
<reference evidence="9 10" key="1">
    <citation type="submission" date="2019-08" db="EMBL/GenBank/DDBJ databases">
        <title>Calorimonas adulescens gen. nov., sp. nov., an anaerobic thermophilic bacterium from Sakhalin hot spring.</title>
        <authorList>
            <person name="Khomyakova M.A."/>
            <person name="Merkel A.Y."/>
            <person name="Novikov A."/>
            <person name="Bonch-Osmolovskaya E.A."/>
            <person name="Slobodkin A.I."/>
        </authorList>
    </citation>
    <scope>NUCLEOTIDE SEQUENCE [LARGE SCALE GENOMIC DNA]</scope>
    <source>
        <strain evidence="9 10">A05MB</strain>
    </source>
</reference>
<dbReference type="PANTHER" id="PTHR30429:SF1">
    <property type="entry name" value="D-METHIONINE-BINDING LIPOPROTEIN METQ-RELATED"/>
    <property type="match status" value="1"/>
</dbReference>
<feature type="signal peptide" evidence="8">
    <location>
        <begin position="1"/>
        <end position="21"/>
    </location>
</feature>
<accession>A0A5D8QAK4</accession>
<dbReference type="PIRSF" id="PIRSF002854">
    <property type="entry name" value="MetQ"/>
    <property type="match status" value="1"/>
</dbReference>
<dbReference type="PANTHER" id="PTHR30429">
    <property type="entry name" value="D-METHIONINE-BINDING LIPOPROTEIN METQ"/>
    <property type="match status" value="1"/>
</dbReference>
<evidence type="ECO:0000256" key="5">
    <source>
        <dbReference type="ARBA" id="ARBA00023288"/>
    </source>
</evidence>
<feature type="chain" id="PRO_5039609639" description="Lipoprotein" evidence="8">
    <location>
        <begin position="22"/>
        <end position="277"/>
    </location>
</feature>
<dbReference type="SUPFAM" id="SSF53850">
    <property type="entry name" value="Periplasmic binding protein-like II"/>
    <property type="match status" value="1"/>
</dbReference>
<evidence type="ECO:0000256" key="8">
    <source>
        <dbReference type="SAM" id="SignalP"/>
    </source>
</evidence>
<evidence type="ECO:0000256" key="7">
    <source>
        <dbReference type="PIRSR" id="PIRSR002854-1"/>
    </source>
</evidence>
<keyword evidence="2 8" id="KW-0732">Signal</keyword>
<dbReference type="NCBIfam" id="TIGR00363">
    <property type="entry name" value="MetQ/NlpA family lipoprotein"/>
    <property type="match status" value="1"/>
</dbReference>
<comment type="caution">
    <text evidence="9">The sequence shown here is derived from an EMBL/GenBank/DDBJ whole genome shotgun (WGS) entry which is preliminary data.</text>
</comment>
<keyword evidence="4" id="KW-0564">Palmitate</keyword>
<evidence type="ECO:0000256" key="2">
    <source>
        <dbReference type="ARBA" id="ARBA00022729"/>
    </source>
</evidence>
<sequence>MKKLIVLLVSVLLVLSLAACGSTTQSSSAQGTHDGDVTKIKVGVTAGPHEEVLEQVKEILKDEGIDVEIVTFTDYVQPNIQLSEGALDANSFQHQPFFDDFVKERNITNLTTIGKTMIFPMGIYSNKIKDMKDLPENGTVSVPNDATNEGRALLLLQSAGVIKLKDDAGLTATPLDIVENPKNIKIVEIDAAQTVRSLEDVDAAAINTNYAVEMGFNPVKDSIFIEGPNSPYANVIAVRKEDADKEVFKKLLEAYHDPRIKEFVDKKYQGSVVMVEE</sequence>
<evidence type="ECO:0000256" key="3">
    <source>
        <dbReference type="ARBA" id="ARBA00023136"/>
    </source>
</evidence>
<proteinExistence type="inferred from homology"/>
<dbReference type="GO" id="GO:0016020">
    <property type="term" value="C:membrane"/>
    <property type="evidence" value="ECO:0007669"/>
    <property type="project" value="UniProtKB-SubCell"/>
</dbReference>
<evidence type="ECO:0000313" key="10">
    <source>
        <dbReference type="Proteomes" id="UP000322976"/>
    </source>
</evidence>
<evidence type="ECO:0000256" key="6">
    <source>
        <dbReference type="PIRNR" id="PIRNR002854"/>
    </source>
</evidence>
<protein>
    <recommendedName>
        <fullName evidence="6">Lipoprotein</fullName>
    </recommendedName>
</protein>
<dbReference type="Pfam" id="PF03180">
    <property type="entry name" value="Lipoprotein_9"/>
    <property type="match status" value="1"/>
</dbReference>
<comment type="similarity">
    <text evidence="6">Belongs to the nlpA lipoprotein family.</text>
</comment>
<evidence type="ECO:0000256" key="4">
    <source>
        <dbReference type="ARBA" id="ARBA00023139"/>
    </source>
</evidence>
<dbReference type="EMBL" id="VTPS01000014">
    <property type="protein sequence ID" value="TZE81417.1"/>
    <property type="molecule type" value="Genomic_DNA"/>
</dbReference>
<name>A0A5D8QAK4_9THEO</name>
<feature type="lipid moiety-binding region" description="S-diacylglycerol cysteine" evidence="7">
    <location>
        <position position="20"/>
    </location>
</feature>
<keyword evidence="10" id="KW-1185">Reference proteome</keyword>
<dbReference type="InterPro" id="IPR004872">
    <property type="entry name" value="Lipoprotein_NlpA"/>
</dbReference>
<evidence type="ECO:0000313" key="9">
    <source>
        <dbReference type="EMBL" id="TZE81417.1"/>
    </source>
</evidence>
<keyword evidence="3" id="KW-0472">Membrane</keyword>
<dbReference type="AlphaFoldDB" id="A0A5D8QAK4"/>
<evidence type="ECO:0000256" key="1">
    <source>
        <dbReference type="ARBA" id="ARBA00004635"/>
    </source>
</evidence>
<dbReference type="Gene3D" id="3.40.190.10">
    <property type="entry name" value="Periplasmic binding protein-like II"/>
    <property type="match status" value="2"/>
</dbReference>
<dbReference type="PROSITE" id="PS51257">
    <property type="entry name" value="PROKAR_LIPOPROTEIN"/>
    <property type="match status" value="1"/>
</dbReference>
<comment type="subcellular location">
    <subcellularLocation>
        <location evidence="1">Membrane</location>
        <topology evidence="1">Lipid-anchor</topology>
    </subcellularLocation>
</comment>
<keyword evidence="5 6" id="KW-0449">Lipoprotein</keyword>
<organism evidence="9 10">
    <name type="scientific">Calorimonas adulescens</name>
    <dbReference type="NCBI Taxonomy" id="2606906"/>
    <lineage>
        <taxon>Bacteria</taxon>
        <taxon>Bacillati</taxon>
        <taxon>Bacillota</taxon>
        <taxon>Clostridia</taxon>
        <taxon>Thermoanaerobacterales</taxon>
        <taxon>Thermoanaerobacteraceae</taxon>
        <taxon>Calorimonas</taxon>
    </lineage>
</organism>
<dbReference type="Proteomes" id="UP000322976">
    <property type="component" value="Unassembled WGS sequence"/>
</dbReference>